<proteinExistence type="inferred from homology"/>
<evidence type="ECO:0000256" key="1">
    <source>
        <dbReference type="ARBA" id="ARBA00007847"/>
    </source>
</evidence>
<dbReference type="EMBL" id="LCDF01000007">
    <property type="protein sequence ID" value="KKS48546.1"/>
    <property type="molecule type" value="Genomic_DNA"/>
</dbReference>
<dbReference type="GO" id="GO:0047661">
    <property type="term" value="F:amino-acid racemase activity"/>
    <property type="evidence" value="ECO:0007669"/>
    <property type="project" value="InterPro"/>
</dbReference>
<evidence type="ECO:0008006" key="5">
    <source>
        <dbReference type="Google" id="ProtNLM"/>
    </source>
</evidence>
<dbReference type="InterPro" id="IPR033134">
    <property type="entry name" value="Asp/Glu_racemase_AS_2"/>
</dbReference>
<accession>A0A0G1BQL7</accession>
<protein>
    <recommendedName>
        <fullName evidence="5">Aspartate racemase</fullName>
    </recommendedName>
</protein>
<dbReference type="Proteomes" id="UP000034036">
    <property type="component" value="Unassembled WGS sequence"/>
</dbReference>
<organism evidence="3 4">
    <name type="scientific">Candidatus Giovannonibacteria bacterium GW2011_GWF2_42_19</name>
    <dbReference type="NCBI Taxonomy" id="1618659"/>
    <lineage>
        <taxon>Bacteria</taxon>
        <taxon>Candidatus Giovannoniibacteriota</taxon>
    </lineage>
</organism>
<dbReference type="PANTHER" id="PTHR21198:SF7">
    <property type="entry name" value="ASPARTATE-GLUTAMATE RACEMASE FAMILY"/>
    <property type="match status" value="1"/>
</dbReference>
<reference evidence="3 4" key="1">
    <citation type="journal article" date="2015" name="Nature">
        <title>rRNA introns, odd ribosomes, and small enigmatic genomes across a large radiation of phyla.</title>
        <authorList>
            <person name="Brown C.T."/>
            <person name="Hug L.A."/>
            <person name="Thomas B.C."/>
            <person name="Sharon I."/>
            <person name="Castelle C.J."/>
            <person name="Singh A."/>
            <person name="Wilkins M.J."/>
            <person name="Williams K.H."/>
            <person name="Banfield J.F."/>
        </authorList>
    </citation>
    <scope>NUCLEOTIDE SEQUENCE [LARGE SCALE GENOMIC DNA]</scope>
</reference>
<dbReference type="InterPro" id="IPR015942">
    <property type="entry name" value="Asp/Glu/hydantoin_racemase"/>
</dbReference>
<dbReference type="STRING" id="1618659.UV11_C0007G0002"/>
<dbReference type="InterPro" id="IPR001920">
    <property type="entry name" value="Asp/Glu_race"/>
</dbReference>
<evidence type="ECO:0000256" key="2">
    <source>
        <dbReference type="ARBA" id="ARBA00023235"/>
    </source>
</evidence>
<name>A0A0G1BQL7_9BACT</name>
<evidence type="ECO:0000313" key="3">
    <source>
        <dbReference type="EMBL" id="KKS48546.1"/>
    </source>
</evidence>
<dbReference type="AlphaFoldDB" id="A0A0G1BQL7"/>
<dbReference type="SUPFAM" id="SSF53681">
    <property type="entry name" value="Aspartate/glutamate racemase"/>
    <property type="match status" value="2"/>
</dbReference>
<dbReference type="PANTHER" id="PTHR21198">
    <property type="entry name" value="GLUTAMATE RACEMASE"/>
    <property type="match status" value="1"/>
</dbReference>
<dbReference type="NCBIfam" id="TIGR00035">
    <property type="entry name" value="asp_race"/>
    <property type="match status" value="1"/>
</dbReference>
<keyword evidence="2" id="KW-0413">Isomerase</keyword>
<comment type="caution">
    <text evidence="3">The sequence shown here is derived from an EMBL/GenBank/DDBJ whole genome shotgun (WGS) entry which is preliminary data.</text>
</comment>
<gene>
    <name evidence="3" type="ORF">UV11_C0007G0002</name>
</gene>
<sequence length="231" mass="25854">MKTIGVIGGMGPQATMDFEARIHRISQKLIPQFVNRGYPPMVVYYVREAPMVLNSDGSTPEKLEPAPQLLDAAKKLGAVADFLVIASNTPHFFKKEIEEAAGLRILSIVQVTLEKIKRERYKKVGIIAVGDTLKHRLYQEPLERMGVANVTITAEASRRLDEEIWALMEGKVALKNRSPLETMKFLFPRDVEAVILGCTELPILFDEWVGYPFMINPGELLAEAAVRYAIS</sequence>
<comment type="similarity">
    <text evidence="1">Belongs to the aspartate/glutamate racemases family.</text>
</comment>
<dbReference type="Pfam" id="PF01177">
    <property type="entry name" value="Asp_Glu_race"/>
    <property type="match status" value="1"/>
</dbReference>
<dbReference type="PROSITE" id="PS00924">
    <property type="entry name" value="ASP_GLU_RACEMASE_2"/>
    <property type="match status" value="1"/>
</dbReference>
<dbReference type="Gene3D" id="3.40.50.1860">
    <property type="match status" value="2"/>
</dbReference>
<evidence type="ECO:0000313" key="4">
    <source>
        <dbReference type="Proteomes" id="UP000034036"/>
    </source>
</evidence>
<dbReference type="InterPro" id="IPR004380">
    <property type="entry name" value="Asp_race"/>
</dbReference>